<dbReference type="InterPro" id="IPR001487">
    <property type="entry name" value="Bromodomain"/>
</dbReference>
<dbReference type="SMART" id="SM00297">
    <property type="entry name" value="BROMO"/>
    <property type="match status" value="1"/>
</dbReference>
<reference evidence="12 13" key="1">
    <citation type="submission" date="2021-09" db="EMBL/GenBank/DDBJ databases">
        <title>Genomic insights and catalytic innovation underlie evolution of tropane alkaloids biosynthesis.</title>
        <authorList>
            <person name="Wang Y.-J."/>
            <person name="Tian T."/>
            <person name="Huang J.-P."/>
            <person name="Huang S.-X."/>
        </authorList>
    </citation>
    <scope>NUCLEOTIDE SEQUENCE [LARGE SCALE GENOMIC DNA]</scope>
    <source>
        <strain evidence="12">KIB-2018</strain>
        <tissue evidence="12">Leaf</tissue>
    </source>
</reference>
<dbReference type="Proteomes" id="UP001159364">
    <property type="component" value="Linkage Group LG04"/>
</dbReference>
<evidence type="ECO:0000256" key="5">
    <source>
        <dbReference type="ARBA" id="ARBA00023163"/>
    </source>
</evidence>
<dbReference type="GO" id="GO:0005634">
    <property type="term" value="C:nucleus"/>
    <property type="evidence" value="ECO:0007669"/>
    <property type="project" value="UniProtKB-SubCell"/>
</dbReference>
<evidence type="ECO:0000256" key="1">
    <source>
        <dbReference type="ARBA" id="ARBA00004123"/>
    </source>
</evidence>
<dbReference type="PRINTS" id="PR00503">
    <property type="entry name" value="BROMODOMAIN"/>
</dbReference>
<dbReference type="PANTHER" id="PTHR46136:SF1">
    <property type="entry name" value="TRANSCRIPTION FACTOR GTE11-RELATED"/>
    <property type="match status" value="1"/>
</dbReference>
<evidence type="ECO:0000259" key="10">
    <source>
        <dbReference type="PROSITE" id="PS50014"/>
    </source>
</evidence>
<protein>
    <recommendedName>
        <fullName evidence="14">Transcription factor GTE8</fullName>
    </recommendedName>
</protein>
<keyword evidence="13" id="KW-1185">Reference proteome</keyword>
<dbReference type="InterPro" id="IPR027353">
    <property type="entry name" value="NET_dom"/>
</dbReference>
<feature type="domain" description="NET" evidence="11">
    <location>
        <begin position="317"/>
        <end position="399"/>
    </location>
</feature>
<evidence type="ECO:0000256" key="9">
    <source>
        <dbReference type="SAM" id="MobiDB-lite"/>
    </source>
</evidence>
<evidence type="ECO:0000256" key="3">
    <source>
        <dbReference type="ARBA" id="ARBA00023054"/>
    </source>
</evidence>
<evidence type="ECO:0000256" key="7">
    <source>
        <dbReference type="PROSITE-ProRule" id="PRU00035"/>
    </source>
</evidence>
<proteinExistence type="predicted"/>
<feature type="region of interest" description="Disordered" evidence="9">
    <location>
        <begin position="709"/>
        <end position="736"/>
    </location>
</feature>
<dbReference type="Pfam" id="PF00439">
    <property type="entry name" value="Bromodomain"/>
    <property type="match status" value="1"/>
</dbReference>
<keyword evidence="6" id="KW-0539">Nucleus</keyword>
<dbReference type="InterPro" id="IPR037377">
    <property type="entry name" value="GTE_bromo"/>
</dbReference>
<evidence type="ECO:0000256" key="2">
    <source>
        <dbReference type="ARBA" id="ARBA00023015"/>
    </source>
</evidence>
<dbReference type="AlphaFoldDB" id="A0AAV8TM71"/>
<dbReference type="Gene3D" id="1.20.920.10">
    <property type="entry name" value="Bromodomain-like"/>
    <property type="match status" value="1"/>
</dbReference>
<evidence type="ECO:0000256" key="4">
    <source>
        <dbReference type="ARBA" id="ARBA00023117"/>
    </source>
</evidence>
<gene>
    <name evidence="12" type="ORF">K2173_020952</name>
</gene>
<dbReference type="InterPro" id="IPR052442">
    <property type="entry name" value="Env_Response_Regulator"/>
</dbReference>
<dbReference type="PROSITE" id="PS50014">
    <property type="entry name" value="BROMODOMAIN_2"/>
    <property type="match status" value="1"/>
</dbReference>
<dbReference type="InterPro" id="IPR038336">
    <property type="entry name" value="NET_sf"/>
</dbReference>
<evidence type="ECO:0000259" key="11">
    <source>
        <dbReference type="PROSITE" id="PS51525"/>
    </source>
</evidence>
<dbReference type="CDD" id="cd05506">
    <property type="entry name" value="Bromo_plant1"/>
    <property type="match status" value="1"/>
</dbReference>
<keyword evidence="3 8" id="KW-0175">Coiled coil</keyword>
<evidence type="ECO:0008006" key="14">
    <source>
        <dbReference type="Google" id="ProtNLM"/>
    </source>
</evidence>
<keyword evidence="2" id="KW-0805">Transcription regulation</keyword>
<feature type="region of interest" description="Disordered" evidence="9">
    <location>
        <begin position="525"/>
        <end position="549"/>
    </location>
</feature>
<dbReference type="InterPro" id="IPR036427">
    <property type="entry name" value="Bromodomain-like_sf"/>
</dbReference>
<feature type="coiled-coil region" evidence="8">
    <location>
        <begin position="600"/>
        <end position="651"/>
    </location>
</feature>
<feature type="region of interest" description="Disordered" evidence="9">
    <location>
        <begin position="1"/>
        <end position="32"/>
    </location>
</feature>
<comment type="subcellular location">
    <subcellularLocation>
        <location evidence="1">Nucleus</location>
    </subcellularLocation>
</comment>
<accession>A0AAV8TM71</accession>
<dbReference type="Pfam" id="PF17035">
    <property type="entry name" value="BET"/>
    <property type="match status" value="1"/>
</dbReference>
<dbReference type="PROSITE" id="PS51525">
    <property type="entry name" value="NET"/>
    <property type="match status" value="1"/>
</dbReference>
<dbReference type="PANTHER" id="PTHR46136">
    <property type="entry name" value="TRANSCRIPTION FACTOR GTE8"/>
    <property type="match status" value="1"/>
</dbReference>
<dbReference type="Gene3D" id="1.20.1270.220">
    <property type="match status" value="1"/>
</dbReference>
<dbReference type="SUPFAM" id="SSF47370">
    <property type="entry name" value="Bromodomain"/>
    <property type="match status" value="1"/>
</dbReference>
<organism evidence="12 13">
    <name type="scientific">Erythroxylum novogranatense</name>
    <dbReference type="NCBI Taxonomy" id="1862640"/>
    <lineage>
        <taxon>Eukaryota</taxon>
        <taxon>Viridiplantae</taxon>
        <taxon>Streptophyta</taxon>
        <taxon>Embryophyta</taxon>
        <taxon>Tracheophyta</taxon>
        <taxon>Spermatophyta</taxon>
        <taxon>Magnoliopsida</taxon>
        <taxon>eudicotyledons</taxon>
        <taxon>Gunneridae</taxon>
        <taxon>Pentapetalae</taxon>
        <taxon>rosids</taxon>
        <taxon>fabids</taxon>
        <taxon>Malpighiales</taxon>
        <taxon>Erythroxylaceae</taxon>
        <taxon>Erythroxylum</taxon>
    </lineage>
</organism>
<feature type="compositionally biased region" description="Low complexity" evidence="9">
    <location>
        <begin position="458"/>
        <end position="478"/>
    </location>
</feature>
<sequence length="736" mass="81783">MVAKSGKFPEEYYRNNSETSQGLERSGSSGRIDEVMVASDNSSALPRNRFNSNFVKQGKFSIPKQVLCPSHILNSERKTLIRKLRLELEQVQKLRKKVELLGTNAVSVSSSSDIASCNNGANGTQAATLTKSVVTSSVLGKGTDSSNLVHGLGRSASGKSDYAEQGLSSSAINKVLMKQCETLLKRLMSHQYGWVFNAPVDVVKLNIPDYSTIIKHPMDLGTIKKKIGLGVYSTPLEFHDDVRLTLKNAMVYNPPGNDVHFMADTLNKFFEVRWKPIEKKLPKVEAPFLREKSAPDEEMGIVIMSPSKRRKVTSFHDELVEPVKRIMTNDEKHTLGRELESLLGEMPAHIIEYLRKHGSSGSDAGDNEIEIDIDYLDNDTLFTLRKLLDDYTKEKQKKQVRVEPCEIELLNESGPSNSSMQHDKGNETDDEDVDICGNEPPVSSFPPVDIKKDKGCRSSKTNSSNSSSDSDCSNSAESGCDEVNVSSPAMELKFPETLDSGAQLDNKAAILHELDESVGDLEQLGQSSQLKQSSKKSDSCQDLESAPNERQVFPQNHYRAALLKKRFADTILKAREKTLIQDDKGDPEKLRRERKELELLNKKEKARIQAEAKAAEAAQKQAEAAAAAEARQKRELEREAARQALLEMEKTIEVNENSRFFEDLEMLTTAPCDHLPSSVGEISPDNSQDCLGGFKFGGSNPLEQLGLFMKEEEEDEEDEHLKDVVPGNDVEEGEID</sequence>
<evidence type="ECO:0000256" key="6">
    <source>
        <dbReference type="ARBA" id="ARBA00023242"/>
    </source>
</evidence>
<keyword evidence="4 7" id="KW-0103">Bromodomain</keyword>
<feature type="domain" description="Bromo" evidence="10">
    <location>
        <begin position="188"/>
        <end position="260"/>
    </location>
</feature>
<dbReference type="EMBL" id="JAIWQS010000004">
    <property type="protein sequence ID" value="KAJ8768012.1"/>
    <property type="molecule type" value="Genomic_DNA"/>
</dbReference>
<evidence type="ECO:0000256" key="8">
    <source>
        <dbReference type="SAM" id="Coils"/>
    </source>
</evidence>
<feature type="compositionally biased region" description="Polar residues" evidence="9">
    <location>
        <begin position="14"/>
        <end position="29"/>
    </location>
</feature>
<feature type="region of interest" description="Disordered" evidence="9">
    <location>
        <begin position="404"/>
        <end position="483"/>
    </location>
</feature>
<name>A0AAV8TM71_9ROSI</name>
<evidence type="ECO:0000313" key="12">
    <source>
        <dbReference type="EMBL" id="KAJ8768012.1"/>
    </source>
</evidence>
<comment type="caution">
    <text evidence="12">The sequence shown here is derived from an EMBL/GenBank/DDBJ whole genome shotgun (WGS) entry which is preliminary data.</text>
</comment>
<keyword evidence="5" id="KW-0804">Transcription</keyword>
<evidence type="ECO:0000313" key="13">
    <source>
        <dbReference type="Proteomes" id="UP001159364"/>
    </source>
</evidence>